<accession>A0A2I8VQ25</accession>
<name>A0A2I8VQ25_9EURY</name>
<evidence type="ECO:0000313" key="7">
    <source>
        <dbReference type="EMBL" id="AUV83996.1"/>
    </source>
</evidence>
<sequence>MFEVPDDRRYLESHEWITTADPIRVGITEFAQDELGDVVFVELPETGDTVTADDSFGVVESIKAVSDLYAPVSGEVTAVNEELFDRPELVNESPYDEGWMLELSVEGDEAFDDLLSPRSTASRSNERESVRTARARRDRVDARCGRCRRGGRTVRHPRRRRVRRRVRNQFEIRSSGANRGRGDALAQPRPRRVSGSGSLRPLRPVPGFGPLSPVGVSHLLHAVPARDHPGLPAGPVRVPVVRRRVDRTAGRELFDVRRRDCPGRGRAPRRSRPASERVDRHRPRPPPRGEGGRPRQLRRGGRPLGRDVPDGRRCCRRRRTLRTRRRRHRHGVRGVADGPRGRRALARFDWEPRRRQRRAVLSRLRPARAGTPRRACERGSRRRRRRGRRSRTLDELRHGTRPLRHPRGVPPAGPGEAGRGQ</sequence>
<keyword evidence="8" id="KW-1185">Reference proteome</keyword>
<reference evidence="7 8" key="1">
    <citation type="submission" date="2018-01" db="EMBL/GenBank/DDBJ databases">
        <title>Complete genome sequence of Salinigranum rubrum GX10T, an extremely halophilic archaeon isolated from a marine solar saltern.</title>
        <authorList>
            <person name="Han S."/>
        </authorList>
    </citation>
    <scope>NUCLEOTIDE SEQUENCE [LARGE SCALE GENOMIC DNA]</scope>
    <source>
        <strain evidence="7 8">GX10</strain>
    </source>
</reference>
<dbReference type="InterPro" id="IPR033753">
    <property type="entry name" value="GCV_H/Fam206"/>
</dbReference>
<protein>
    <recommendedName>
        <fullName evidence="3">Probable glycine cleavage system H protein</fullName>
    </recommendedName>
</protein>
<evidence type="ECO:0000259" key="6">
    <source>
        <dbReference type="PROSITE" id="PS50968"/>
    </source>
</evidence>
<dbReference type="HAMAP" id="MF_00272">
    <property type="entry name" value="GcvH"/>
    <property type="match status" value="1"/>
</dbReference>
<dbReference type="OrthoDB" id="9810at2157"/>
<evidence type="ECO:0000256" key="5">
    <source>
        <dbReference type="SAM" id="MobiDB-lite"/>
    </source>
</evidence>
<dbReference type="InterPro" id="IPR017453">
    <property type="entry name" value="GCV_H_sub"/>
</dbReference>
<comment type="cofactor">
    <cofactor evidence="3">
        <name>(R)-lipoate</name>
        <dbReference type="ChEBI" id="CHEBI:83088"/>
    </cofactor>
    <text evidence="3">Binds 1 lipoyl cofactor covalently.</text>
</comment>
<comment type="function">
    <text evidence="3">The glycine cleavage system catalyzes the degradation of glycine. The H protein shuttles the methylamine group of glycine from the P protein to the T protein.</text>
</comment>
<keyword evidence="2 3" id="KW-0450">Lipoyl</keyword>
<feature type="region of interest" description="Disordered" evidence="5">
    <location>
        <begin position="256"/>
        <end position="340"/>
    </location>
</feature>
<dbReference type="NCBIfam" id="TIGR00527">
    <property type="entry name" value="gcvH"/>
    <property type="match status" value="1"/>
</dbReference>
<dbReference type="GO" id="GO:0005737">
    <property type="term" value="C:cytoplasm"/>
    <property type="evidence" value="ECO:0007669"/>
    <property type="project" value="TreeGrafter"/>
</dbReference>
<dbReference type="InterPro" id="IPR003016">
    <property type="entry name" value="2-oxoA_DH_lipoyl-BS"/>
</dbReference>
<dbReference type="InterPro" id="IPR000089">
    <property type="entry name" value="Biotin_lipoyl"/>
</dbReference>
<evidence type="ECO:0000256" key="2">
    <source>
        <dbReference type="ARBA" id="ARBA00022823"/>
    </source>
</evidence>
<dbReference type="InterPro" id="IPR011053">
    <property type="entry name" value="Single_hybrid_motif"/>
</dbReference>
<feature type="compositionally biased region" description="Basic residues" evidence="5">
    <location>
        <begin position="145"/>
        <end position="167"/>
    </location>
</feature>
<feature type="compositionally biased region" description="Basic and acidic residues" evidence="5">
    <location>
        <begin position="304"/>
        <end position="313"/>
    </location>
</feature>
<feature type="domain" description="Lipoyl-binding" evidence="6">
    <location>
        <begin position="22"/>
        <end position="104"/>
    </location>
</feature>
<gene>
    <name evidence="3 7" type="primary">gcvH</name>
    <name evidence="7" type="ORF">C2R22_13995</name>
</gene>
<dbReference type="Gene3D" id="2.40.50.100">
    <property type="match status" value="1"/>
</dbReference>
<dbReference type="AlphaFoldDB" id="A0A2I8VQ25"/>
<dbReference type="GO" id="GO:0005960">
    <property type="term" value="C:glycine cleavage complex"/>
    <property type="evidence" value="ECO:0007669"/>
    <property type="project" value="InterPro"/>
</dbReference>
<evidence type="ECO:0000256" key="4">
    <source>
        <dbReference type="PIRSR" id="PIRSR617453-50"/>
    </source>
</evidence>
<evidence type="ECO:0000256" key="3">
    <source>
        <dbReference type="HAMAP-Rule" id="MF_00272"/>
    </source>
</evidence>
<dbReference type="KEGG" id="srub:C2R22_13995"/>
<dbReference type="SUPFAM" id="SSF51230">
    <property type="entry name" value="Single hybrid motif"/>
    <property type="match status" value="1"/>
</dbReference>
<comment type="subunit">
    <text evidence="3">The glycine cleavage system is composed of four proteins: P, T, L and H.</text>
</comment>
<feature type="modified residue" description="N6-lipoyllysine" evidence="3 4">
    <location>
        <position position="63"/>
    </location>
</feature>
<feature type="compositionally biased region" description="Basic residues" evidence="5">
    <location>
        <begin position="380"/>
        <end position="390"/>
    </location>
</feature>
<feature type="compositionally biased region" description="Basic residues" evidence="5">
    <location>
        <begin position="314"/>
        <end position="332"/>
    </location>
</feature>
<proteinExistence type="inferred from homology"/>
<dbReference type="InterPro" id="IPR002930">
    <property type="entry name" value="GCV_H"/>
</dbReference>
<dbReference type="PANTHER" id="PTHR11715">
    <property type="entry name" value="GLYCINE CLEAVAGE SYSTEM H PROTEIN"/>
    <property type="match status" value="1"/>
</dbReference>
<evidence type="ECO:0000313" key="8">
    <source>
        <dbReference type="Proteomes" id="UP000236584"/>
    </source>
</evidence>
<dbReference type="PROSITE" id="PS50968">
    <property type="entry name" value="BIOTINYL_LIPOYL"/>
    <property type="match status" value="1"/>
</dbReference>
<feature type="region of interest" description="Disordered" evidence="5">
    <location>
        <begin position="363"/>
        <end position="421"/>
    </location>
</feature>
<dbReference type="GO" id="GO:0019464">
    <property type="term" value="P:glycine decarboxylation via glycine cleavage system"/>
    <property type="evidence" value="ECO:0007669"/>
    <property type="project" value="UniProtKB-UniRule"/>
</dbReference>
<dbReference type="PROSITE" id="PS00189">
    <property type="entry name" value="LIPOYL"/>
    <property type="match status" value="1"/>
</dbReference>
<comment type="similarity">
    <text evidence="1 3">Belongs to the GcvH family.</text>
</comment>
<organism evidence="7 8">
    <name type="scientific">Salinigranum rubrum</name>
    <dbReference type="NCBI Taxonomy" id="755307"/>
    <lineage>
        <taxon>Archaea</taxon>
        <taxon>Methanobacteriati</taxon>
        <taxon>Methanobacteriota</taxon>
        <taxon>Stenosarchaea group</taxon>
        <taxon>Halobacteria</taxon>
        <taxon>Halobacteriales</taxon>
        <taxon>Haloferacaceae</taxon>
        <taxon>Salinigranum</taxon>
    </lineage>
</organism>
<dbReference type="GO" id="GO:0009249">
    <property type="term" value="P:protein lipoylation"/>
    <property type="evidence" value="ECO:0007669"/>
    <property type="project" value="TreeGrafter"/>
</dbReference>
<dbReference type="CDD" id="cd06848">
    <property type="entry name" value="GCS_H"/>
    <property type="match status" value="1"/>
</dbReference>
<evidence type="ECO:0000256" key="1">
    <source>
        <dbReference type="ARBA" id="ARBA00009249"/>
    </source>
</evidence>
<dbReference type="Proteomes" id="UP000236584">
    <property type="component" value="Chromosome"/>
</dbReference>
<dbReference type="NCBIfam" id="NF002270">
    <property type="entry name" value="PRK01202.1"/>
    <property type="match status" value="1"/>
</dbReference>
<dbReference type="PANTHER" id="PTHR11715:SF3">
    <property type="entry name" value="GLYCINE CLEAVAGE SYSTEM H PROTEIN-RELATED"/>
    <property type="match status" value="1"/>
</dbReference>
<dbReference type="EMBL" id="CP026309">
    <property type="protein sequence ID" value="AUV83996.1"/>
    <property type="molecule type" value="Genomic_DNA"/>
</dbReference>
<feature type="region of interest" description="Disordered" evidence="5">
    <location>
        <begin position="115"/>
        <end position="204"/>
    </location>
</feature>
<dbReference type="Pfam" id="PF01597">
    <property type="entry name" value="GCV_H"/>
    <property type="match status" value="1"/>
</dbReference>